<organism evidence="2 3">
    <name type="scientific">Triticum urartu</name>
    <name type="common">Red wild einkorn</name>
    <name type="synonym">Crithodium urartu</name>
    <dbReference type="NCBI Taxonomy" id="4572"/>
    <lineage>
        <taxon>Eukaryota</taxon>
        <taxon>Viridiplantae</taxon>
        <taxon>Streptophyta</taxon>
        <taxon>Embryophyta</taxon>
        <taxon>Tracheophyta</taxon>
        <taxon>Spermatophyta</taxon>
        <taxon>Magnoliopsida</taxon>
        <taxon>Liliopsida</taxon>
        <taxon>Poales</taxon>
        <taxon>Poaceae</taxon>
        <taxon>BOP clade</taxon>
        <taxon>Pooideae</taxon>
        <taxon>Triticodae</taxon>
        <taxon>Triticeae</taxon>
        <taxon>Triticinae</taxon>
        <taxon>Triticum</taxon>
    </lineage>
</organism>
<sequence length="105" mass="12033">MDGFDSFITFTDDFSRYGYIYPIRDRSQALDKFKVFKAKVENQLNAKIKVVQLDDRGGEYYGRHAPYGKIPGPFAKFLSKNGIVAQYSMPGEPQQNGVAERRNRT</sequence>
<dbReference type="PANTHER" id="PTHR42648">
    <property type="entry name" value="TRANSPOSASE, PUTATIVE-RELATED"/>
    <property type="match status" value="1"/>
</dbReference>
<proteinExistence type="predicted"/>
<dbReference type="GO" id="GO:0015074">
    <property type="term" value="P:DNA integration"/>
    <property type="evidence" value="ECO:0007669"/>
    <property type="project" value="InterPro"/>
</dbReference>
<dbReference type="Proteomes" id="UP000015106">
    <property type="component" value="Chromosome 1"/>
</dbReference>
<evidence type="ECO:0000313" key="3">
    <source>
        <dbReference type="Proteomes" id="UP000015106"/>
    </source>
</evidence>
<dbReference type="PANTHER" id="PTHR42648:SF28">
    <property type="entry name" value="TRANSPOSON-ENCODED PROTEIN WITH RIBONUCLEASE H-LIKE AND RETROVIRUS ZINC FINGER-LIKE DOMAINS"/>
    <property type="match status" value="1"/>
</dbReference>
<name>A0A8R7NVH6_TRIUA</name>
<evidence type="ECO:0000259" key="1">
    <source>
        <dbReference type="PROSITE" id="PS50994"/>
    </source>
</evidence>
<reference evidence="3" key="1">
    <citation type="journal article" date="2013" name="Nature">
        <title>Draft genome of the wheat A-genome progenitor Triticum urartu.</title>
        <authorList>
            <person name="Ling H.Q."/>
            <person name="Zhao S."/>
            <person name="Liu D."/>
            <person name="Wang J."/>
            <person name="Sun H."/>
            <person name="Zhang C."/>
            <person name="Fan H."/>
            <person name="Li D."/>
            <person name="Dong L."/>
            <person name="Tao Y."/>
            <person name="Gao C."/>
            <person name="Wu H."/>
            <person name="Li Y."/>
            <person name="Cui Y."/>
            <person name="Guo X."/>
            <person name="Zheng S."/>
            <person name="Wang B."/>
            <person name="Yu K."/>
            <person name="Liang Q."/>
            <person name="Yang W."/>
            <person name="Lou X."/>
            <person name="Chen J."/>
            <person name="Feng M."/>
            <person name="Jian J."/>
            <person name="Zhang X."/>
            <person name="Luo G."/>
            <person name="Jiang Y."/>
            <person name="Liu J."/>
            <person name="Wang Z."/>
            <person name="Sha Y."/>
            <person name="Zhang B."/>
            <person name="Wu H."/>
            <person name="Tang D."/>
            <person name="Shen Q."/>
            <person name="Xue P."/>
            <person name="Zou S."/>
            <person name="Wang X."/>
            <person name="Liu X."/>
            <person name="Wang F."/>
            <person name="Yang Y."/>
            <person name="An X."/>
            <person name="Dong Z."/>
            <person name="Zhang K."/>
            <person name="Zhang X."/>
            <person name="Luo M.C."/>
            <person name="Dvorak J."/>
            <person name="Tong Y."/>
            <person name="Wang J."/>
            <person name="Yang H."/>
            <person name="Li Z."/>
            <person name="Wang D."/>
            <person name="Zhang A."/>
            <person name="Wang J."/>
        </authorList>
    </citation>
    <scope>NUCLEOTIDE SEQUENCE</scope>
    <source>
        <strain evidence="3">cv. G1812</strain>
    </source>
</reference>
<dbReference type="InterPro" id="IPR012337">
    <property type="entry name" value="RNaseH-like_sf"/>
</dbReference>
<protein>
    <recommendedName>
        <fullName evidence="1">Integrase catalytic domain-containing protein</fullName>
    </recommendedName>
</protein>
<dbReference type="AlphaFoldDB" id="A0A8R7NVH6"/>
<feature type="domain" description="Integrase catalytic" evidence="1">
    <location>
        <begin position="1"/>
        <end position="105"/>
    </location>
</feature>
<reference evidence="2" key="2">
    <citation type="submission" date="2018-03" db="EMBL/GenBank/DDBJ databases">
        <title>The Triticum urartu genome reveals the dynamic nature of wheat genome evolution.</title>
        <authorList>
            <person name="Ling H."/>
            <person name="Ma B."/>
            <person name="Shi X."/>
            <person name="Liu H."/>
            <person name="Dong L."/>
            <person name="Sun H."/>
            <person name="Cao Y."/>
            <person name="Gao Q."/>
            <person name="Zheng S."/>
            <person name="Li Y."/>
            <person name="Yu Y."/>
            <person name="Du H."/>
            <person name="Qi M."/>
            <person name="Li Y."/>
            <person name="Yu H."/>
            <person name="Cui Y."/>
            <person name="Wang N."/>
            <person name="Chen C."/>
            <person name="Wu H."/>
            <person name="Zhao Y."/>
            <person name="Zhang J."/>
            <person name="Li Y."/>
            <person name="Zhou W."/>
            <person name="Zhang B."/>
            <person name="Hu W."/>
            <person name="Eijk M."/>
            <person name="Tang J."/>
            <person name="Witsenboer H."/>
            <person name="Zhao S."/>
            <person name="Li Z."/>
            <person name="Zhang A."/>
            <person name="Wang D."/>
            <person name="Liang C."/>
        </authorList>
    </citation>
    <scope>NUCLEOTIDE SEQUENCE [LARGE SCALE GENOMIC DNA]</scope>
    <source>
        <strain evidence="2">cv. G1812</strain>
    </source>
</reference>
<dbReference type="Gramene" id="TuG1812G0100000375.01.T01">
    <property type="protein sequence ID" value="TuG1812G0100000375.01.T01.cds390154"/>
    <property type="gene ID" value="TuG1812G0100000375.01"/>
</dbReference>
<dbReference type="InterPro" id="IPR001584">
    <property type="entry name" value="Integrase_cat-core"/>
</dbReference>
<dbReference type="EnsemblPlants" id="TuG1812G0100000375.01.T01">
    <property type="protein sequence ID" value="TuG1812G0100000375.01.T01.cds390154"/>
    <property type="gene ID" value="TuG1812G0100000375.01"/>
</dbReference>
<dbReference type="Gene3D" id="3.30.420.10">
    <property type="entry name" value="Ribonuclease H-like superfamily/Ribonuclease H"/>
    <property type="match status" value="1"/>
</dbReference>
<accession>A0A8R7NVH6</accession>
<reference evidence="2" key="3">
    <citation type="submission" date="2022-06" db="UniProtKB">
        <authorList>
            <consortium name="EnsemblPlants"/>
        </authorList>
    </citation>
    <scope>IDENTIFICATION</scope>
</reference>
<keyword evidence="3" id="KW-1185">Reference proteome</keyword>
<dbReference type="SUPFAM" id="SSF53098">
    <property type="entry name" value="Ribonuclease H-like"/>
    <property type="match status" value="1"/>
</dbReference>
<dbReference type="GO" id="GO:0003676">
    <property type="term" value="F:nucleic acid binding"/>
    <property type="evidence" value="ECO:0007669"/>
    <property type="project" value="InterPro"/>
</dbReference>
<dbReference type="PROSITE" id="PS50994">
    <property type="entry name" value="INTEGRASE"/>
    <property type="match status" value="1"/>
</dbReference>
<dbReference type="InterPro" id="IPR036397">
    <property type="entry name" value="RNaseH_sf"/>
</dbReference>
<dbReference type="InterPro" id="IPR039537">
    <property type="entry name" value="Retrotran_Ty1/copia-like"/>
</dbReference>
<evidence type="ECO:0000313" key="2">
    <source>
        <dbReference type="EnsemblPlants" id="TuG1812G0100000375.01.T01.cds390154"/>
    </source>
</evidence>